<accession>A0AAV8Z1C6</accession>
<dbReference type="GO" id="GO:0043161">
    <property type="term" value="P:proteasome-mediated ubiquitin-dependent protein catabolic process"/>
    <property type="evidence" value="ECO:0007669"/>
    <property type="project" value="TreeGrafter"/>
</dbReference>
<gene>
    <name evidence="2" type="ORF">NQ318_001828</name>
</gene>
<evidence type="ECO:0000313" key="3">
    <source>
        <dbReference type="Proteomes" id="UP001162162"/>
    </source>
</evidence>
<evidence type="ECO:0008006" key="4">
    <source>
        <dbReference type="Google" id="ProtNLM"/>
    </source>
</evidence>
<dbReference type="GO" id="GO:0031624">
    <property type="term" value="F:ubiquitin conjugating enzyme binding"/>
    <property type="evidence" value="ECO:0007669"/>
    <property type="project" value="TreeGrafter"/>
</dbReference>
<protein>
    <recommendedName>
        <fullName evidence="4">RING-type E3 ubiquitin transferase</fullName>
    </recommendedName>
</protein>
<evidence type="ECO:0000313" key="2">
    <source>
        <dbReference type="EMBL" id="KAJ8957832.1"/>
    </source>
</evidence>
<dbReference type="AlphaFoldDB" id="A0AAV8Z1C6"/>
<dbReference type="EMBL" id="JAPWTK010000020">
    <property type="protein sequence ID" value="KAJ8957832.1"/>
    <property type="molecule type" value="Genomic_DNA"/>
</dbReference>
<feature type="region of interest" description="Disordered" evidence="1">
    <location>
        <begin position="349"/>
        <end position="390"/>
    </location>
</feature>
<reference evidence="2" key="1">
    <citation type="journal article" date="2023" name="Insect Mol. Biol.">
        <title>Genome sequencing provides insights into the evolution of gene families encoding plant cell wall-degrading enzymes in longhorned beetles.</title>
        <authorList>
            <person name="Shin N.R."/>
            <person name="Okamura Y."/>
            <person name="Kirsch R."/>
            <person name="Pauchet Y."/>
        </authorList>
    </citation>
    <scope>NUCLEOTIDE SEQUENCE</scope>
    <source>
        <strain evidence="2">AMC_N1</strain>
    </source>
</reference>
<organism evidence="2 3">
    <name type="scientific">Aromia moschata</name>
    <dbReference type="NCBI Taxonomy" id="1265417"/>
    <lineage>
        <taxon>Eukaryota</taxon>
        <taxon>Metazoa</taxon>
        <taxon>Ecdysozoa</taxon>
        <taxon>Arthropoda</taxon>
        <taxon>Hexapoda</taxon>
        <taxon>Insecta</taxon>
        <taxon>Pterygota</taxon>
        <taxon>Neoptera</taxon>
        <taxon>Endopterygota</taxon>
        <taxon>Coleoptera</taxon>
        <taxon>Polyphaga</taxon>
        <taxon>Cucujiformia</taxon>
        <taxon>Chrysomeloidea</taxon>
        <taxon>Cerambycidae</taxon>
        <taxon>Cerambycinae</taxon>
        <taxon>Callichromatini</taxon>
        <taxon>Aromia</taxon>
    </lineage>
</organism>
<dbReference type="PANTHER" id="PTHR45877">
    <property type="entry name" value="E3 UBIQUITIN-PROTEIN LIGASE SIAH2"/>
    <property type="match status" value="1"/>
</dbReference>
<dbReference type="PANTHER" id="PTHR45877:SF2">
    <property type="entry name" value="E3 UBIQUITIN-PROTEIN LIGASE SINA-RELATED"/>
    <property type="match status" value="1"/>
</dbReference>
<name>A0AAV8Z1C6_9CUCU</name>
<dbReference type="Gene3D" id="3.30.40.10">
    <property type="entry name" value="Zinc/RING finger domain, C3HC4 (zinc finger)"/>
    <property type="match status" value="1"/>
</dbReference>
<dbReference type="SUPFAM" id="SSF49599">
    <property type="entry name" value="TRAF domain-like"/>
    <property type="match status" value="1"/>
</dbReference>
<dbReference type="GO" id="GO:0061630">
    <property type="term" value="F:ubiquitin protein ligase activity"/>
    <property type="evidence" value="ECO:0007669"/>
    <property type="project" value="TreeGrafter"/>
</dbReference>
<keyword evidence="3" id="KW-1185">Reference proteome</keyword>
<dbReference type="Proteomes" id="UP001162162">
    <property type="component" value="Unassembled WGS sequence"/>
</dbReference>
<sequence length="390" mass="43583">MDDASEDIVQIPADFATNLKCIVCGGYLSVAPIVSGNNGKNVCGRCDFITYNKQERRNVIYEDVAKLMTFPCIFDKCTKRIPWGEVECHEKICPYHTILCPKKDCHENVLVRELVAHFTWQHKFQKSSSIVVANFDTQQPDFDSPQLLICKEKPYLVFCYKNEAFLGVGVYSIDPLEDENIKYFVALTSNNGILIKAKQKIIPFNGRIHCADCFEGKCIKKHHKYALNYKNSSPQDLHGALTTKFEVDSVKKILEADRVTFKVALSDEGRAYAGPGVAKKRKIADISGDVECDVCKTLLALPETSRKLGVSLLEGIKEQIKKCPCNSGINDILEDFDVVDIMEELRGSAGEKAQAQEQVDGVPEIKNEEEETRSNGVLEGENSVDDPVQS</sequence>
<dbReference type="InterPro" id="IPR004162">
    <property type="entry name" value="SINA-like_animal"/>
</dbReference>
<proteinExistence type="predicted"/>
<evidence type="ECO:0000256" key="1">
    <source>
        <dbReference type="SAM" id="MobiDB-lite"/>
    </source>
</evidence>
<dbReference type="GO" id="GO:0005737">
    <property type="term" value="C:cytoplasm"/>
    <property type="evidence" value="ECO:0007669"/>
    <property type="project" value="TreeGrafter"/>
</dbReference>
<comment type="caution">
    <text evidence="2">The sequence shown here is derived from an EMBL/GenBank/DDBJ whole genome shotgun (WGS) entry which is preliminary data.</text>
</comment>
<dbReference type="InterPro" id="IPR013083">
    <property type="entry name" value="Znf_RING/FYVE/PHD"/>
</dbReference>